<evidence type="ECO:0000313" key="2">
    <source>
        <dbReference type="Proteomes" id="UP001233999"/>
    </source>
</evidence>
<feature type="non-terminal residue" evidence="1">
    <location>
        <position position="88"/>
    </location>
</feature>
<accession>A0AAD8E768</accession>
<organism evidence="1 2">
    <name type="scientific">Diploptera punctata</name>
    <name type="common">Pacific beetle cockroach</name>
    <dbReference type="NCBI Taxonomy" id="6984"/>
    <lineage>
        <taxon>Eukaryota</taxon>
        <taxon>Metazoa</taxon>
        <taxon>Ecdysozoa</taxon>
        <taxon>Arthropoda</taxon>
        <taxon>Hexapoda</taxon>
        <taxon>Insecta</taxon>
        <taxon>Pterygota</taxon>
        <taxon>Neoptera</taxon>
        <taxon>Polyneoptera</taxon>
        <taxon>Dictyoptera</taxon>
        <taxon>Blattodea</taxon>
        <taxon>Blaberoidea</taxon>
        <taxon>Blaberidae</taxon>
        <taxon>Diplopterinae</taxon>
        <taxon>Diploptera</taxon>
    </lineage>
</organism>
<proteinExistence type="predicted"/>
<dbReference type="AlphaFoldDB" id="A0AAD8E768"/>
<name>A0AAD8E768_DIPPU</name>
<reference evidence="1" key="2">
    <citation type="submission" date="2023-05" db="EMBL/GenBank/DDBJ databases">
        <authorList>
            <person name="Fouks B."/>
        </authorList>
    </citation>
    <scope>NUCLEOTIDE SEQUENCE</scope>
    <source>
        <strain evidence="1">Stay&amp;Tobe</strain>
        <tissue evidence="1">Testes</tissue>
    </source>
</reference>
<protein>
    <submittedName>
        <fullName evidence="1">Uncharacterized protein</fullName>
    </submittedName>
</protein>
<feature type="non-terminal residue" evidence="1">
    <location>
        <position position="1"/>
    </location>
</feature>
<reference evidence="1" key="1">
    <citation type="journal article" date="2023" name="IScience">
        <title>Live-bearing cockroach genome reveals convergent evolutionary mechanisms linked to viviparity in insects and beyond.</title>
        <authorList>
            <person name="Fouks B."/>
            <person name="Harrison M.C."/>
            <person name="Mikhailova A.A."/>
            <person name="Marchal E."/>
            <person name="English S."/>
            <person name="Carruthers M."/>
            <person name="Jennings E.C."/>
            <person name="Chiamaka E.L."/>
            <person name="Frigard R.A."/>
            <person name="Pippel M."/>
            <person name="Attardo G.M."/>
            <person name="Benoit J.B."/>
            <person name="Bornberg-Bauer E."/>
            <person name="Tobe S.S."/>
        </authorList>
    </citation>
    <scope>NUCLEOTIDE SEQUENCE</scope>
    <source>
        <strain evidence="1">Stay&amp;Tobe</strain>
    </source>
</reference>
<comment type="caution">
    <text evidence="1">The sequence shown here is derived from an EMBL/GenBank/DDBJ whole genome shotgun (WGS) entry which is preliminary data.</text>
</comment>
<dbReference type="EMBL" id="JASPKZ010008454">
    <property type="protein sequence ID" value="KAJ9579386.1"/>
    <property type="molecule type" value="Genomic_DNA"/>
</dbReference>
<sequence length="88" mass="10006">ESKGSVIHSQICSFQFVVKDTGFVNRANVFNMINELLMRSERDFLRLGTSLQLGSYNVLIGHHRYVILIDDTVSCLLDREREKCGNGT</sequence>
<gene>
    <name evidence="1" type="ORF">L9F63_024505</name>
</gene>
<evidence type="ECO:0000313" key="1">
    <source>
        <dbReference type="EMBL" id="KAJ9579386.1"/>
    </source>
</evidence>
<dbReference type="Proteomes" id="UP001233999">
    <property type="component" value="Unassembled WGS sequence"/>
</dbReference>
<keyword evidence="2" id="KW-1185">Reference proteome</keyword>